<organism evidence="1 2">
    <name type="scientific">Fusarium solani subsp. cucurbitae</name>
    <name type="common">Neocosmosporum cucurbitae</name>
    <dbReference type="NCBI Taxonomy" id="2747967"/>
    <lineage>
        <taxon>Eukaryota</taxon>
        <taxon>Fungi</taxon>
        <taxon>Dikarya</taxon>
        <taxon>Ascomycota</taxon>
        <taxon>Pezizomycotina</taxon>
        <taxon>Sordariomycetes</taxon>
        <taxon>Hypocreomycetidae</taxon>
        <taxon>Hypocreales</taxon>
        <taxon>Nectriaceae</taxon>
        <taxon>Fusarium</taxon>
        <taxon>Fusarium solani species complex</taxon>
    </lineage>
</organism>
<sequence length="323" mass="35852">MPKIPSSPTIFGVEDSWPSGAKPEWGRRTRKLAAQTRDLEKMFAMSFKHGKPRIQRISDQVPPIPTPAMALQPCRSGLARSRQAARSLMPCLRTYATDSTTTTPESFKTPAAGAQKPVPRWSQTPVGMKAPVQLDFAKNPHNKVWTVNNDPRKLDEVYERLLGQGGSKLLPEELKWLAVTHKSFDQGRRGFNDRLALLGRMTLIMETTKSIVAKDPIPGSIVPDEFDRTPFEHPQLQSLDNLTMEGPRDVAGKDKLYHLAAQVGLIDVVRWKPRLVRKLKASGLEVVLNGAIMAIIGAITLQHGAVVASQVVRERILARLPKD</sequence>
<evidence type="ECO:0000313" key="2">
    <source>
        <dbReference type="Proteomes" id="UP000830768"/>
    </source>
</evidence>
<dbReference type="Proteomes" id="UP000830768">
    <property type="component" value="Chromosome 4"/>
</dbReference>
<proteinExistence type="predicted"/>
<name>A0ACD3Z062_FUSSC</name>
<dbReference type="EMBL" id="CP090033">
    <property type="protein sequence ID" value="UPK94607.1"/>
    <property type="molecule type" value="Genomic_DNA"/>
</dbReference>
<keyword evidence="2" id="KW-1185">Reference proteome</keyword>
<gene>
    <name evidence="1" type="ORF">LCI18_005542</name>
</gene>
<protein>
    <submittedName>
        <fullName evidence="1">Uncharacterized protein</fullName>
    </submittedName>
</protein>
<evidence type="ECO:0000313" key="1">
    <source>
        <dbReference type="EMBL" id="UPK94607.1"/>
    </source>
</evidence>
<reference evidence="1" key="1">
    <citation type="submission" date="2021-11" db="EMBL/GenBank/DDBJ databases">
        <title>Fusarium solani-melongenae Genome sequencing and assembly.</title>
        <authorList>
            <person name="Xie S."/>
            <person name="Huang L."/>
            <person name="Zhang X."/>
        </authorList>
    </citation>
    <scope>NUCLEOTIDE SEQUENCE</scope>
    <source>
        <strain evidence="1">CRI 24-3</strain>
    </source>
</reference>
<accession>A0ACD3Z062</accession>